<keyword evidence="3" id="KW-0862">Zinc</keyword>
<evidence type="ECO:0000256" key="2">
    <source>
        <dbReference type="ARBA" id="ARBA00022771"/>
    </source>
</evidence>
<dbReference type="GO" id="GO:0008270">
    <property type="term" value="F:zinc ion binding"/>
    <property type="evidence" value="ECO:0007669"/>
    <property type="project" value="UniProtKB-KW"/>
</dbReference>
<dbReference type="PANTHER" id="PTHR15898:SF13">
    <property type="entry name" value="BIFUNCTIONAL APOPTOSIS REGULATOR"/>
    <property type="match status" value="1"/>
</dbReference>
<dbReference type="InterPro" id="IPR000433">
    <property type="entry name" value="Znf_ZZ"/>
</dbReference>
<proteinExistence type="predicted"/>
<accession>A0A834LEI1</accession>
<evidence type="ECO:0000256" key="4">
    <source>
        <dbReference type="SAM" id="MobiDB-lite"/>
    </source>
</evidence>
<dbReference type="AlphaFoldDB" id="A0A834LEI1"/>
<dbReference type="Gene3D" id="3.30.60.90">
    <property type="match status" value="1"/>
</dbReference>
<keyword evidence="2" id="KW-0863">Zinc-finger</keyword>
<evidence type="ECO:0000313" key="7">
    <source>
        <dbReference type="Proteomes" id="UP000626092"/>
    </source>
</evidence>
<dbReference type="EMBL" id="WJXA01000009">
    <property type="protein sequence ID" value="KAF7132870.1"/>
    <property type="molecule type" value="Genomic_DNA"/>
</dbReference>
<comment type="caution">
    <text evidence="6">The sequence shown here is derived from an EMBL/GenBank/DDBJ whole genome shotgun (WGS) entry which is preliminary data.</text>
</comment>
<evidence type="ECO:0000313" key="6">
    <source>
        <dbReference type="EMBL" id="KAF7132870.1"/>
    </source>
</evidence>
<gene>
    <name evidence="6" type="ORF">RHSIM_Rhsim09G0055200</name>
</gene>
<dbReference type="PANTHER" id="PTHR15898">
    <property type="entry name" value="BIFUNCTIONAL APOPTOSIS REGULATOR"/>
    <property type="match status" value="1"/>
</dbReference>
<evidence type="ECO:0000259" key="5">
    <source>
        <dbReference type="Pfam" id="PF00569"/>
    </source>
</evidence>
<dbReference type="FunFam" id="3.30.60.90:FF:000014">
    <property type="entry name" value="E3 ubiquitin-protein ligase PRT1"/>
    <property type="match status" value="1"/>
</dbReference>
<protein>
    <recommendedName>
        <fullName evidence="5">ZZ-type domain-containing protein</fullName>
    </recommendedName>
</protein>
<organism evidence="6 7">
    <name type="scientific">Rhododendron simsii</name>
    <name type="common">Sims's rhododendron</name>
    <dbReference type="NCBI Taxonomy" id="118357"/>
    <lineage>
        <taxon>Eukaryota</taxon>
        <taxon>Viridiplantae</taxon>
        <taxon>Streptophyta</taxon>
        <taxon>Embryophyta</taxon>
        <taxon>Tracheophyta</taxon>
        <taxon>Spermatophyta</taxon>
        <taxon>Magnoliopsida</taxon>
        <taxon>eudicotyledons</taxon>
        <taxon>Gunneridae</taxon>
        <taxon>Pentapetalae</taxon>
        <taxon>asterids</taxon>
        <taxon>Ericales</taxon>
        <taxon>Ericaceae</taxon>
        <taxon>Ericoideae</taxon>
        <taxon>Rhodoreae</taxon>
        <taxon>Rhododendron</taxon>
    </lineage>
</organism>
<feature type="domain" description="ZZ-type" evidence="5">
    <location>
        <begin position="28"/>
        <end position="56"/>
    </location>
</feature>
<dbReference type="OrthoDB" id="1740179at2759"/>
<dbReference type="GO" id="GO:0043161">
    <property type="term" value="P:proteasome-mediated ubiquitin-dependent protein catabolic process"/>
    <property type="evidence" value="ECO:0007669"/>
    <property type="project" value="TreeGrafter"/>
</dbReference>
<dbReference type="Proteomes" id="UP000626092">
    <property type="component" value="Unassembled WGS sequence"/>
</dbReference>
<keyword evidence="7" id="KW-1185">Reference proteome</keyword>
<dbReference type="Pfam" id="PF00569">
    <property type="entry name" value="ZZ"/>
    <property type="match status" value="1"/>
</dbReference>
<evidence type="ECO:0000256" key="1">
    <source>
        <dbReference type="ARBA" id="ARBA00022723"/>
    </source>
</evidence>
<sequence>MIGKRKGCPLQACCIRQIFRLLLMQMYPIIGKRYRCKDCKEKIGFDLCEGCFNSSSKLPGRFNQQHTPDHKLENVQPHLEANDVSRLETDDYESDSPDDIGFSPFARVPEEDSASHMSSR</sequence>
<feature type="compositionally biased region" description="Basic and acidic residues" evidence="4">
    <location>
        <begin position="80"/>
        <end position="89"/>
    </location>
</feature>
<dbReference type="SUPFAM" id="SSF57850">
    <property type="entry name" value="RING/U-box"/>
    <property type="match status" value="1"/>
</dbReference>
<reference evidence="6" key="1">
    <citation type="submission" date="2019-11" db="EMBL/GenBank/DDBJ databases">
        <authorList>
            <person name="Liu Y."/>
            <person name="Hou J."/>
            <person name="Li T.-Q."/>
            <person name="Guan C.-H."/>
            <person name="Wu X."/>
            <person name="Wu H.-Z."/>
            <person name="Ling F."/>
            <person name="Zhang R."/>
            <person name="Shi X.-G."/>
            <person name="Ren J.-P."/>
            <person name="Chen E.-F."/>
            <person name="Sun J.-M."/>
        </authorList>
    </citation>
    <scope>NUCLEOTIDE SEQUENCE</scope>
    <source>
        <strain evidence="6">Adult_tree_wgs_1</strain>
        <tissue evidence="6">Leaves</tissue>
    </source>
</reference>
<dbReference type="GO" id="GO:0061630">
    <property type="term" value="F:ubiquitin protein ligase activity"/>
    <property type="evidence" value="ECO:0007669"/>
    <property type="project" value="TreeGrafter"/>
</dbReference>
<keyword evidence="1" id="KW-0479">Metal-binding</keyword>
<evidence type="ECO:0000256" key="3">
    <source>
        <dbReference type="ARBA" id="ARBA00022833"/>
    </source>
</evidence>
<feature type="region of interest" description="Disordered" evidence="4">
    <location>
        <begin position="62"/>
        <end position="120"/>
    </location>
</feature>
<name>A0A834LEI1_RHOSS</name>
<dbReference type="InterPro" id="IPR043145">
    <property type="entry name" value="Znf_ZZ_sf"/>
</dbReference>